<keyword evidence="1" id="KW-0175">Coiled coil</keyword>
<feature type="compositionally biased region" description="Basic and acidic residues" evidence="2">
    <location>
        <begin position="165"/>
        <end position="176"/>
    </location>
</feature>
<feature type="region of interest" description="Disordered" evidence="2">
    <location>
        <begin position="137"/>
        <end position="209"/>
    </location>
</feature>
<gene>
    <name evidence="3" type="ORF">KFE25_006506</name>
</gene>
<protein>
    <submittedName>
        <fullName evidence="3">Uncharacterized protein</fullName>
    </submittedName>
</protein>
<proteinExistence type="predicted"/>
<evidence type="ECO:0000256" key="1">
    <source>
        <dbReference type="SAM" id="Coils"/>
    </source>
</evidence>
<comment type="caution">
    <text evidence="3">The sequence shown here is derived from an EMBL/GenBank/DDBJ whole genome shotgun (WGS) entry which is preliminary data.</text>
</comment>
<organism evidence="3 4">
    <name type="scientific">Diacronema lutheri</name>
    <name type="common">Unicellular marine alga</name>
    <name type="synonym">Monochrysis lutheri</name>
    <dbReference type="NCBI Taxonomy" id="2081491"/>
    <lineage>
        <taxon>Eukaryota</taxon>
        <taxon>Haptista</taxon>
        <taxon>Haptophyta</taxon>
        <taxon>Pavlovophyceae</taxon>
        <taxon>Pavlovales</taxon>
        <taxon>Pavlovaceae</taxon>
        <taxon>Diacronema</taxon>
    </lineage>
</organism>
<dbReference type="Proteomes" id="UP000751190">
    <property type="component" value="Unassembled WGS sequence"/>
</dbReference>
<feature type="coiled-coil region" evidence="1">
    <location>
        <begin position="22"/>
        <end position="98"/>
    </location>
</feature>
<sequence length="340" mass="36500">MGDASIAQSGAREQHRRIGERLKNLVSDLAEREKTLAALRRQLGNPPRGDWRMLCRHVRAVDEHKALREEVRQVRLELRLAHKQLVEADELIRSLRRDLIVAVRGGGTHAGGITTIESEPAPAALPVEAVPSALQGSRTTHVNDPPGSAPCNAEPTPPHVQLADAVHRASERDRARHAATPGACTASGERVPRARAQDGGGSGALPQSAPAHVAPEALARMHGGEPQLRARGVACGRFSNVAGAPLHDEVRVLSLERGVGRGKRPRGDYFTSAGVSEDIQTVREYEMFVKGVKLGLALVSHVCEHVKKHVRVEQELEENDDRTGDSAARSAGADVARPAA</sequence>
<evidence type="ECO:0000256" key="2">
    <source>
        <dbReference type="SAM" id="MobiDB-lite"/>
    </source>
</evidence>
<feature type="region of interest" description="Disordered" evidence="2">
    <location>
        <begin position="314"/>
        <end position="340"/>
    </location>
</feature>
<name>A0A8J5XJ29_DIALT</name>
<evidence type="ECO:0000313" key="4">
    <source>
        <dbReference type="Proteomes" id="UP000751190"/>
    </source>
</evidence>
<keyword evidence="4" id="KW-1185">Reference proteome</keyword>
<reference evidence="3" key="1">
    <citation type="submission" date="2021-05" db="EMBL/GenBank/DDBJ databases">
        <title>The genome of the haptophyte Pavlova lutheri (Diacronema luteri, Pavlovales) - a model for lipid biosynthesis in eukaryotic algae.</title>
        <authorList>
            <person name="Hulatt C.J."/>
            <person name="Posewitz M.C."/>
        </authorList>
    </citation>
    <scope>NUCLEOTIDE SEQUENCE</scope>
    <source>
        <strain evidence="3">NIVA-4/92</strain>
    </source>
</reference>
<dbReference type="AlphaFoldDB" id="A0A8J5XJ29"/>
<evidence type="ECO:0000313" key="3">
    <source>
        <dbReference type="EMBL" id="KAG8470051.1"/>
    </source>
</evidence>
<dbReference type="EMBL" id="JAGTXO010000002">
    <property type="protein sequence ID" value="KAG8470051.1"/>
    <property type="molecule type" value="Genomic_DNA"/>
</dbReference>
<accession>A0A8J5XJ29</accession>